<dbReference type="Proteomes" id="UP000183107">
    <property type="component" value="Unassembled WGS sequence"/>
</dbReference>
<dbReference type="InterPro" id="IPR008869">
    <property type="entry name" value="MlaC/ttg2D"/>
</dbReference>
<sequence length="211" mass="24011">MNVLRAISSTLQLQLLVALLLIMPLSSGAETQERTGPEQIVNQLHEALIKAMREGPKLGYQGRYDLLAPVVDQTHDLDFIARTALGANWTQLTAEQQRTFTDVFRKLSVGSYAGWFKSHEGERFEFLERQPMPRDQIMIRTRLVQKAGEPVRFDYVLREGKEGWRIVNVLADGVSDLALKRVEYRAILQRDGFAALIDMLKKKVVLTEQEG</sequence>
<dbReference type="Gene3D" id="3.10.450.710">
    <property type="entry name" value="Tgt2/MlaC"/>
    <property type="match status" value="1"/>
</dbReference>
<evidence type="ECO:0000313" key="1">
    <source>
        <dbReference type="EMBL" id="SFN66976.1"/>
    </source>
</evidence>
<accession>A0A1I5AWT9</accession>
<dbReference type="AlphaFoldDB" id="A0A1I5AWT9"/>
<dbReference type="Pfam" id="PF05494">
    <property type="entry name" value="MlaC"/>
    <property type="match status" value="1"/>
</dbReference>
<organism evidence="1 2">
    <name type="scientific">Nitrosospira briensis</name>
    <dbReference type="NCBI Taxonomy" id="35799"/>
    <lineage>
        <taxon>Bacteria</taxon>
        <taxon>Pseudomonadati</taxon>
        <taxon>Pseudomonadota</taxon>
        <taxon>Betaproteobacteria</taxon>
        <taxon>Nitrosomonadales</taxon>
        <taxon>Nitrosomonadaceae</taxon>
        <taxon>Nitrosospira</taxon>
    </lineage>
</organism>
<dbReference type="PIRSF" id="PIRSF004649">
    <property type="entry name" value="MlaC"/>
    <property type="match status" value="1"/>
</dbReference>
<dbReference type="EMBL" id="FOVJ01000002">
    <property type="protein sequence ID" value="SFN66976.1"/>
    <property type="molecule type" value="Genomic_DNA"/>
</dbReference>
<name>A0A1I5AWT9_9PROT</name>
<dbReference type="OrthoDB" id="9787053at2"/>
<dbReference type="NCBIfam" id="TIGR03481">
    <property type="entry name" value="HpnM"/>
    <property type="match status" value="1"/>
</dbReference>
<dbReference type="InterPro" id="IPR042245">
    <property type="entry name" value="Tgt2/MlaC_sf"/>
</dbReference>
<gene>
    <name evidence="1" type="ORF">SAMN05216386_1569</name>
</gene>
<proteinExistence type="predicted"/>
<dbReference type="PANTHER" id="PTHR36573:SF1">
    <property type="entry name" value="INTERMEMBRANE PHOSPHOLIPID TRANSPORT SYSTEM BINDING PROTEIN MLAC"/>
    <property type="match status" value="1"/>
</dbReference>
<evidence type="ECO:0000313" key="2">
    <source>
        <dbReference type="Proteomes" id="UP000183107"/>
    </source>
</evidence>
<dbReference type="RefSeq" id="WP_074796314.1">
    <property type="nucleotide sequence ID" value="NZ_FOVJ01000002.1"/>
</dbReference>
<dbReference type="STRING" id="1266925.GCA_000619905_01413"/>
<keyword evidence="2" id="KW-1185">Reference proteome</keyword>
<protein>
    <submittedName>
        <fullName evidence="1">Phospholipid transport system substrate-binding protein</fullName>
    </submittedName>
</protein>
<dbReference type="InterPro" id="IPR017842">
    <property type="entry name" value="Hopanoid_biosyn-assoc_HpnM"/>
</dbReference>
<reference evidence="2" key="1">
    <citation type="submission" date="2016-10" db="EMBL/GenBank/DDBJ databases">
        <authorList>
            <person name="Varghese N."/>
        </authorList>
    </citation>
    <scope>NUCLEOTIDE SEQUENCE [LARGE SCALE GENOMIC DNA]</scope>
    <source>
        <strain evidence="2">Nsp8</strain>
    </source>
</reference>
<dbReference type="PANTHER" id="PTHR36573">
    <property type="entry name" value="INTERMEMBRANE PHOSPHOLIPID TRANSPORT SYSTEM BINDING PROTEIN MLAC"/>
    <property type="match status" value="1"/>
</dbReference>